<name>A0AAV2QBY5_MEGNR</name>
<feature type="domain" description="C2H2-type" evidence="11">
    <location>
        <begin position="144"/>
        <end position="172"/>
    </location>
</feature>
<dbReference type="PROSITE" id="PS50157">
    <property type="entry name" value="ZINC_FINGER_C2H2_2"/>
    <property type="match status" value="5"/>
</dbReference>
<evidence type="ECO:0000256" key="3">
    <source>
        <dbReference type="ARBA" id="ARBA00022737"/>
    </source>
</evidence>
<organism evidence="12 13">
    <name type="scientific">Meganyctiphanes norvegica</name>
    <name type="common">Northern krill</name>
    <name type="synonym">Thysanopoda norvegica</name>
    <dbReference type="NCBI Taxonomy" id="48144"/>
    <lineage>
        <taxon>Eukaryota</taxon>
        <taxon>Metazoa</taxon>
        <taxon>Ecdysozoa</taxon>
        <taxon>Arthropoda</taxon>
        <taxon>Crustacea</taxon>
        <taxon>Multicrustacea</taxon>
        <taxon>Malacostraca</taxon>
        <taxon>Eumalacostraca</taxon>
        <taxon>Eucarida</taxon>
        <taxon>Euphausiacea</taxon>
        <taxon>Euphausiidae</taxon>
        <taxon>Meganyctiphanes</taxon>
    </lineage>
</organism>
<comment type="subcellular location">
    <subcellularLocation>
        <location evidence="1">Nucleus</location>
    </subcellularLocation>
</comment>
<evidence type="ECO:0000256" key="1">
    <source>
        <dbReference type="ARBA" id="ARBA00004123"/>
    </source>
</evidence>
<accession>A0AAV2QBY5</accession>
<dbReference type="Gene3D" id="3.30.160.60">
    <property type="entry name" value="Classic Zinc Finger"/>
    <property type="match status" value="6"/>
</dbReference>
<evidence type="ECO:0000256" key="8">
    <source>
        <dbReference type="ARBA" id="ARBA00023163"/>
    </source>
</evidence>
<dbReference type="Proteomes" id="UP001497623">
    <property type="component" value="Unassembled WGS sequence"/>
</dbReference>
<dbReference type="FunFam" id="3.30.160.60:FF:000624">
    <property type="entry name" value="zinc finger protein 697"/>
    <property type="match status" value="1"/>
</dbReference>
<protein>
    <recommendedName>
        <fullName evidence="11">C2H2-type domain-containing protein</fullName>
    </recommendedName>
</protein>
<keyword evidence="5" id="KW-0862">Zinc</keyword>
<keyword evidence="7" id="KW-0238">DNA-binding</keyword>
<reference evidence="12 13" key="1">
    <citation type="submission" date="2024-05" db="EMBL/GenBank/DDBJ databases">
        <authorList>
            <person name="Wallberg A."/>
        </authorList>
    </citation>
    <scope>NUCLEOTIDE SEQUENCE [LARGE SCALE GENOMIC DNA]</scope>
</reference>
<feature type="non-terminal residue" evidence="12">
    <location>
        <position position="293"/>
    </location>
</feature>
<gene>
    <name evidence="12" type="ORF">MNOR_LOCUS10313</name>
</gene>
<feature type="non-terminal residue" evidence="12">
    <location>
        <position position="1"/>
    </location>
</feature>
<evidence type="ECO:0000256" key="10">
    <source>
        <dbReference type="PROSITE-ProRule" id="PRU00042"/>
    </source>
</evidence>
<dbReference type="SMART" id="SM00355">
    <property type="entry name" value="ZnF_C2H2"/>
    <property type="match status" value="5"/>
</dbReference>
<dbReference type="FunFam" id="3.30.160.60:FF:000744">
    <property type="entry name" value="zinc finger E-box-binding homeobox 1"/>
    <property type="match status" value="1"/>
</dbReference>
<keyword evidence="9" id="KW-0539">Nucleus</keyword>
<feature type="domain" description="C2H2-type" evidence="11">
    <location>
        <begin position="56"/>
        <end position="83"/>
    </location>
</feature>
<evidence type="ECO:0000313" key="12">
    <source>
        <dbReference type="EMBL" id="CAL4077064.1"/>
    </source>
</evidence>
<dbReference type="InterPro" id="IPR013087">
    <property type="entry name" value="Znf_C2H2_type"/>
</dbReference>
<dbReference type="InterPro" id="IPR036236">
    <property type="entry name" value="Znf_C2H2_sf"/>
</dbReference>
<dbReference type="GO" id="GO:0000978">
    <property type="term" value="F:RNA polymerase II cis-regulatory region sequence-specific DNA binding"/>
    <property type="evidence" value="ECO:0007669"/>
    <property type="project" value="TreeGrafter"/>
</dbReference>
<dbReference type="SUPFAM" id="SSF57667">
    <property type="entry name" value="beta-beta-alpha zinc fingers"/>
    <property type="match status" value="4"/>
</dbReference>
<keyword evidence="13" id="KW-1185">Reference proteome</keyword>
<dbReference type="AlphaFoldDB" id="A0AAV2QBY5"/>
<dbReference type="Pfam" id="PF13894">
    <property type="entry name" value="zf-C2H2_4"/>
    <property type="match status" value="1"/>
</dbReference>
<dbReference type="EMBL" id="CAXKWB010005162">
    <property type="protein sequence ID" value="CAL4077064.1"/>
    <property type="molecule type" value="Genomic_DNA"/>
</dbReference>
<dbReference type="GO" id="GO:0008270">
    <property type="term" value="F:zinc ion binding"/>
    <property type="evidence" value="ECO:0007669"/>
    <property type="project" value="UniProtKB-KW"/>
</dbReference>
<evidence type="ECO:0000256" key="2">
    <source>
        <dbReference type="ARBA" id="ARBA00022723"/>
    </source>
</evidence>
<dbReference type="PROSITE" id="PS00028">
    <property type="entry name" value="ZINC_FINGER_C2H2_1"/>
    <property type="match status" value="5"/>
</dbReference>
<evidence type="ECO:0000256" key="4">
    <source>
        <dbReference type="ARBA" id="ARBA00022771"/>
    </source>
</evidence>
<evidence type="ECO:0000313" key="13">
    <source>
        <dbReference type="Proteomes" id="UP001497623"/>
    </source>
</evidence>
<dbReference type="GO" id="GO:0000981">
    <property type="term" value="F:DNA-binding transcription factor activity, RNA polymerase II-specific"/>
    <property type="evidence" value="ECO:0007669"/>
    <property type="project" value="TreeGrafter"/>
</dbReference>
<sequence length="293" mass="34245">SCTQCDKAFFRNSELNRHIRIHTGERPYQCSYCEKTFLDCGHLKSHMKIHTQEKNYICIYCGKEFYRNNDLNRHIRIHTGERPYQCSQCEESYIDMGNLKRHISRKHTGDKPYKSRCCQKTFPDNSTYSSFKERMAIHTGKRTYNCNHCDKCFSRNSTLKRHIIKTHTGERDYITSSISTSQDIKDEPMEQNIEVSDNCTRTCVFEEITKASQASPTGNMKEPNDRVKEEVIVNDSIYPDTWNTSSFIVKEEQINSEECITRSLSVPKDKVKEDKSNIFIYEGIVMNDIADNC</sequence>
<feature type="domain" description="C2H2-type" evidence="11">
    <location>
        <begin position="1"/>
        <end position="27"/>
    </location>
</feature>
<dbReference type="Pfam" id="PF00096">
    <property type="entry name" value="zf-C2H2"/>
    <property type="match status" value="4"/>
</dbReference>
<dbReference type="GO" id="GO:0005634">
    <property type="term" value="C:nucleus"/>
    <property type="evidence" value="ECO:0007669"/>
    <property type="project" value="UniProtKB-SubCell"/>
</dbReference>
<keyword evidence="3" id="KW-0677">Repeat</keyword>
<evidence type="ECO:0000259" key="11">
    <source>
        <dbReference type="PROSITE" id="PS50157"/>
    </source>
</evidence>
<proteinExistence type="predicted"/>
<keyword evidence="2" id="KW-0479">Metal-binding</keyword>
<evidence type="ECO:0000256" key="7">
    <source>
        <dbReference type="ARBA" id="ARBA00023125"/>
    </source>
</evidence>
<dbReference type="FunFam" id="3.30.160.60:FF:002343">
    <property type="entry name" value="Zinc finger protein 33A"/>
    <property type="match status" value="1"/>
</dbReference>
<feature type="domain" description="C2H2-type" evidence="11">
    <location>
        <begin position="84"/>
        <end position="112"/>
    </location>
</feature>
<dbReference type="PANTHER" id="PTHR23235:SF178">
    <property type="entry name" value="C2H2-TYPE DOMAIN-CONTAINING PROTEIN-RELATED"/>
    <property type="match status" value="1"/>
</dbReference>
<dbReference type="FunFam" id="3.30.160.60:FF:000358">
    <property type="entry name" value="zinc finger protein 24"/>
    <property type="match status" value="1"/>
</dbReference>
<keyword evidence="4 10" id="KW-0863">Zinc-finger</keyword>
<evidence type="ECO:0000256" key="5">
    <source>
        <dbReference type="ARBA" id="ARBA00022833"/>
    </source>
</evidence>
<dbReference type="FunFam" id="3.30.160.60:FF:001485">
    <property type="entry name" value="Krueppel-related zinc finger protein"/>
    <property type="match status" value="1"/>
</dbReference>
<keyword evidence="6" id="KW-0805">Transcription regulation</keyword>
<dbReference type="PANTHER" id="PTHR23235">
    <property type="entry name" value="KRUEPPEL-LIKE TRANSCRIPTION FACTOR"/>
    <property type="match status" value="1"/>
</dbReference>
<feature type="domain" description="C2H2-type" evidence="11">
    <location>
        <begin position="28"/>
        <end position="55"/>
    </location>
</feature>
<comment type="caution">
    <text evidence="12">The sequence shown here is derived from an EMBL/GenBank/DDBJ whole genome shotgun (WGS) entry which is preliminary data.</text>
</comment>
<evidence type="ECO:0000256" key="6">
    <source>
        <dbReference type="ARBA" id="ARBA00023015"/>
    </source>
</evidence>
<evidence type="ECO:0000256" key="9">
    <source>
        <dbReference type="ARBA" id="ARBA00023242"/>
    </source>
</evidence>
<keyword evidence="8" id="KW-0804">Transcription</keyword>